<gene>
    <name evidence="2" type="ORF">GCM10010439_40270</name>
</gene>
<dbReference type="EMBL" id="BAAATZ010000015">
    <property type="protein sequence ID" value="GAA2729534.1"/>
    <property type="molecule type" value="Genomic_DNA"/>
</dbReference>
<name>A0ABP6GSJ8_9ACTN</name>
<organism evidence="2 3">
    <name type="scientific">Actinocorallia aurantiaca</name>
    <dbReference type="NCBI Taxonomy" id="46204"/>
    <lineage>
        <taxon>Bacteria</taxon>
        <taxon>Bacillati</taxon>
        <taxon>Actinomycetota</taxon>
        <taxon>Actinomycetes</taxon>
        <taxon>Streptosporangiales</taxon>
        <taxon>Thermomonosporaceae</taxon>
        <taxon>Actinocorallia</taxon>
    </lineage>
</organism>
<dbReference type="Proteomes" id="UP001501842">
    <property type="component" value="Unassembled WGS sequence"/>
</dbReference>
<evidence type="ECO:0000313" key="2">
    <source>
        <dbReference type="EMBL" id="GAA2729534.1"/>
    </source>
</evidence>
<comment type="caution">
    <text evidence="2">The sequence shown here is derived from an EMBL/GenBank/DDBJ whole genome shotgun (WGS) entry which is preliminary data.</text>
</comment>
<feature type="region of interest" description="Disordered" evidence="1">
    <location>
        <begin position="1"/>
        <end position="62"/>
    </location>
</feature>
<protein>
    <submittedName>
        <fullName evidence="2">Uncharacterized protein</fullName>
    </submittedName>
</protein>
<feature type="compositionally biased region" description="Basic and acidic residues" evidence="1">
    <location>
        <begin position="1"/>
        <end position="17"/>
    </location>
</feature>
<reference evidence="3" key="1">
    <citation type="journal article" date="2019" name="Int. J. Syst. Evol. Microbiol.">
        <title>The Global Catalogue of Microorganisms (GCM) 10K type strain sequencing project: providing services to taxonomists for standard genome sequencing and annotation.</title>
        <authorList>
            <consortium name="The Broad Institute Genomics Platform"/>
            <consortium name="The Broad Institute Genome Sequencing Center for Infectious Disease"/>
            <person name="Wu L."/>
            <person name="Ma J."/>
        </authorList>
    </citation>
    <scope>NUCLEOTIDE SEQUENCE [LARGE SCALE GENOMIC DNA]</scope>
    <source>
        <strain evidence="3">JCM 8201</strain>
    </source>
</reference>
<sequence length="62" mass="6792">MKEQRGEEAGHVERGASEEASGTPPTPTEKKASRRPPSSPEASEEDRHGARNPEDFSPDDFE</sequence>
<dbReference type="RefSeq" id="WP_344452079.1">
    <property type="nucleotide sequence ID" value="NZ_BAAATZ010000015.1"/>
</dbReference>
<evidence type="ECO:0000313" key="3">
    <source>
        <dbReference type="Proteomes" id="UP001501842"/>
    </source>
</evidence>
<feature type="compositionally biased region" description="Basic and acidic residues" evidence="1">
    <location>
        <begin position="45"/>
        <end position="54"/>
    </location>
</feature>
<accession>A0ABP6GSJ8</accession>
<proteinExistence type="predicted"/>
<keyword evidence="3" id="KW-1185">Reference proteome</keyword>
<evidence type="ECO:0000256" key="1">
    <source>
        <dbReference type="SAM" id="MobiDB-lite"/>
    </source>
</evidence>